<organism evidence="8 9">
    <name type="scientific">Antarcticibacterium flavum</name>
    <dbReference type="NCBI Taxonomy" id="2058175"/>
    <lineage>
        <taxon>Bacteria</taxon>
        <taxon>Pseudomonadati</taxon>
        <taxon>Bacteroidota</taxon>
        <taxon>Flavobacteriia</taxon>
        <taxon>Flavobacteriales</taxon>
        <taxon>Flavobacteriaceae</taxon>
        <taxon>Antarcticibacterium</taxon>
    </lineage>
</organism>
<evidence type="ECO:0000256" key="7">
    <source>
        <dbReference type="SAM" id="Phobius"/>
    </source>
</evidence>
<keyword evidence="9" id="KW-1185">Reference proteome</keyword>
<dbReference type="PANTHER" id="PTHR30250">
    <property type="entry name" value="PST FAMILY PREDICTED COLANIC ACID TRANSPORTER"/>
    <property type="match status" value="1"/>
</dbReference>
<dbReference type="PANTHER" id="PTHR30250:SF10">
    <property type="entry name" value="LIPOPOLYSACCHARIDE BIOSYNTHESIS PROTEIN WZXC"/>
    <property type="match status" value="1"/>
</dbReference>
<evidence type="ECO:0000256" key="5">
    <source>
        <dbReference type="ARBA" id="ARBA00022989"/>
    </source>
</evidence>
<feature type="transmembrane region" description="Helical" evidence="7">
    <location>
        <begin position="45"/>
        <end position="71"/>
    </location>
</feature>
<feature type="transmembrane region" description="Helical" evidence="7">
    <location>
        <begin position="326"/>
        <end position="347"/>
    </location>
</feature>
<keyword evidence="3" id="KW-1003">Cell membrane</keyword>
<name>A0A5B7WZX0_9FLAO</name>
<feature type="transmembrane region" description="Helical" evidence="7">
    <location>
        <begin position="116"/>
        <end position="137"/>
    </location>
</feature>
<keyword evidence="6 7" id="KW-0472">Membrane</keyword>
<dbReference type="Proteomes" id="UP000309016">
    <property type="component" value="Chromosome"/>
</dbReference>
<dbReference type="RefSeq" id="WP_139065213.1">
    <property type="nucleotide sequence ID" value="NZ_CP040812.1"/>
</dbReference>
<evidence type="ECO:0000313" key="8">
    <source>
        <dbReference type="EMBL" id="QCY68627.1"/>
    </source>
</evidence>
<evidence type="ECO:0000256" key="6">
    <source>
        <dbReference type="ARBA" id="ARBA00023136"/>
    </source>
</evidence>
<evidence type="ECO:0000256" key="2">
    <source>
        <dbReference type="ARBA" id="ARBA00007430"/>
    </source>
</evidence>
<evidence type="ECO:0000313" key="9">
    <source>
        <dbReference type="Proteomes" id="UP000309016"/>
    </source>
</evidence>
<keyword evidence="5 7" id="KW-1133">Transmembrane helix</keyword>
<feature type="transmembrane region" description="Helical" evidence="7">
    <location>
        <begin position="83"/>
        <end position="104"/>
    </location>
</feature>
<evidence type="ECO:0000256" key="3">
    <source>
        <dbReference type="ARBA" id="ARBA00022475"/>
    </source>
</evidence>
<feature type="transmembrane region" description="Helical" evidence="7">
    <location>
        <begin position="21"/>
        <end position="39"/>
    </location>
</feature>
<reference evidence="8 9" key="1">
    <citation type="submission" date="2019-06" db="EMBL/GenBank/DDBJ databases">
        <title>Complete genome sequence of Antarcticibacterium flavum KCTC 52984T from an Antarctic marine sediment.</title>
        <authorList>
            <person name="Lee Y.M."/>
            <person name="Shin S.C."/>
        </authorList>
    </citation>
    <scope>NUCLEOTIDE SEQUENCE [LARGE SCALE GENOMIC DNA]</scope>
    <source>
        <strain evidence="8 9">KCTC 52984</strain>
    </source>
</reference>
<feature type="transmembrane region" description="Helical" evidence="7">
    <location>
        <begin position="292"/>
        <end position="314"/>
    </location>
</feature>
<feature type="transmembrane region" description="Helical" evidence="7">
    <location>
        <begin position="172"/>
        <end position="192"/>
    </location>
</feature>
<dbReference type="InterPro" id="IPR050833">
    <property type="entry name" value="Poly_Biosynth_Transport"/>
</dbReference>
<feature type="transmembrane region" description="Helical" evidence="7">
    <location>
        <begin position="454"/>
        <end position="473"/>
    </location>
</feature>
<dbReference type="Pfam" id="PF13440">
    <property type="entry name" value="Polysacc_synt_3"/>
    <property type="match status" value="1"/>
</dbReference>
<protein>
    <submittedName>
        <fullName evidence="8">Lipopolysaccharide biosynthesis protein</fullName>
    </submittedName>
</protein>
<gene>
    <name evidence="8" type="ORF">FHG64_04020</name>
</gene>
<evidence type="ECO:0000256" key="1">
    <source>
        <dbReference type="ARBA" id="ARBA00004651"/>
    </source>
</evidence>
<proteinExistence type="inferred from homology"/>
<feature type="transmembrane region" description="Helical" evidence="7">
    <location>
        <begin position="359"/>
        <end position="378"/>
    </location>
</feature>
<dbReference type="GO" id="GO:0005886">
    <property type="term" value="C:plasma membrane"/>
    <property type="evidence" value="ECO:0007669"/>
    <property type="project" value="UniProtKB-SubCell"/>
</dbReference>
<dbReference type="KEGG" id="afla:FHG64_04020"/>
<accession>A0A5B7WZX0</accession>
<dbReference type="OrthoDB" id="9770347at2"/>
<comment type="subcellular location">
    <subcellularLocation>
        <location evidence="1">Cell membrane</location>
        <topology evidence="1">Multi-pass membrane protein</topology>
    </subcellularLocation>
</comment>
<comment type="similarity">
    <text evidence="2">Belongs to the polysaccharide synthase family.</text>
</comment>
<dbReference type="EMBL" id="CP040812">
    <property type="protein sequence ID" value="QCY68627.1"/>
    <property type="molecule type" value="Genomic_DNA"/>
</dbReference>
<dbReference type="CDD" id="cd13127">
    <property type="entry name" value="MATE_tuaB_like"/>
    <property type="match status" value="1"/>
</dbReference>
<dbReference type="AlphaFoldDB" id="A0A5B7WZX0"/>
<feature type="transmembrane region" description="Helical" evidence="7">
    <location>
        <begin position="415"/>
        <end position="434"/>
    </location>
</feature>
<evidence type="ECO:0000256" key="4">
    <source>
        <dbReference type="ARBA" id="ARBA00022692"/>
    </source>
</evidence>
<feature type="transmembrane region" description="Helical" evidence="7">
    <location>
        <begin position="384"/>
        <end position="403"/>
    </location>
</feature>
<sequence>MEKDLNTRVKKGISWNISNKIVSQLIFVWFGIYLARLLGPEVYGLVGMVTIFSGLASILVDFGFSSSIIYFQDLNKKDLSSVFWLNLALSILIYLIFYFCAPFLADFYNEPKVTFLTRLLSLNFIIYAFSALQNALFTKKIDFKKVIISSWIAVIISYLVAFLMAYNNYGVYSLVAQIIIHSFINTGLLWVFSNWRPSFYFSFKSINPIFKYGINIAGTNLLSYLTRNTDNLLIGKFLGDASLGIYTRSYSLMMLPITNISQVFTKVLFPAFSEMQTDLEGLRKYYLKTVKLIALVVFPLMFGLSSIAEEFVLLLLGDAWFQAVPVIRLLAILGAFQAILALNGTIYNSTGNANKGFKVTLILNVILIVGWSIGLFLYDLMGLVYSYVIIGTLGTLPILYNALKQIQLSLVEIYHTIKYPVFGGILILLINNSIDYFFDFKLTVRLFFKIPLSIFTYILILYLYQKSLLILLLSQIKNRL</sequence>
<feature type="transmembrane region" description="Helical" evidence="7">
    <location>
        <begin position="146"/>
        <end position="166"/>
    </location>
</feature>
<keyword evidence="4 7" id="KW-0812">Transmembrane</keyword>